<dbReference type="Proteomes" id="UP000225740">
    <property type="component" value="Unassembled WGS sequence"/>
</dbReference>
<dbReference type="InterPro" id="IPR011050">
    <property type="entry name" value="Pectin_lyase_fold/virulence"/>
</dbReference>
<keyword evidence="2" id="KW-0964">Secreted</keyword>
<dbReference type="PROSITE" id="PS50041">
    <property type="entry name" value="C_TYPE_LECTIN_2"/>
    <property type="match status" value="1"/>
</dbReference>
<dbReference type="SUPFAM" id="SSF56436">
    <property type="entry name" value="C-type lectin-like"/>
    <property type="match status" value="1"/>
</dbReference>
<dbReference type="SMART" id="SM00912">
    <property type="entry name" value="Haemagg_act"/>
    <property type="match status" value="1"/>
</dbReference>
<dbReference type="InterPro" id="IPR013425">
    <property type="entry name" value="Autotrns_rpt"/>
</dbReference>
<evidence type="ECO:0000256" key="1">
    <source>
        <dbReference type="ARBA" id="ARBA00004613"/>
    </source>
</evidence>
<dbReference type="PANTHER" id="PTHR12338">
    <property type="entry name" value="AUTOTRANSPORTER"/>
    <property type="match status" value="1"/>
</dbReference>
<dbReference type="InterPro" id="IPR041248">
    <property type="entry name" value="YDG"/>
</dbReference>
<dbReference type="InterPro" id="IPR012334">
    <property type="entry name" value="Pectin_lyas_fold"/>
</dbReference>
<feature type="domain" description="C-type lectin" evidence="4">
    <location>
        <begin position="1356"/>
        <end position="1489"/>
    </location>
</feature>
<dbReference type="InterPro" id="IPR001304">
    <property type="entry name" value="C-type_lectin-like"/>
</dbReference>
<organism evidence="5 6">
    <name type="scientific">Rhodopirellula bahusiensis</name>
    <dbReference type="NCBI Taxonomy" id="2014065"/>
    <lineage>
        <taxon>Bacteria</taxon>
        <taxon>Pseudomonadati</taxon>
        <taxon>Planctomycetota</taxon>
        <taxon>Planctomycetia</taxon>
        <taxon>Pirellulales</taxon>
        <taxon>Pirellulaceae</taxon>
        <taxon>Rhodopirellula</taxon>
    </lineage>
</organism>
<evidence type="ECO:0000259" key="4">
    <source>
        <dbReference type="PROSITE" id="PS50041"/>
    </source>
</evidence>
<dbReference type="InterPro" id="IPR008638">
    <property type="entry name" value="FhaB/CdiA-like_TPS"/>
</dbReference>
<dbReference type="Pfam" id="PF18676">
    <property type="entry name" value="MBG_2"/>
    <property type="match status" value="2"/>
</dbReference>
<dbReference type="InterPro" id="IPR016186">
    <property type="entry name" value="C-type_lectin-like/link_sf"/>
</dbReference>
<evidence type="ECO:0000313" key="5">
    <source>
        <dbReference type="EMBL" id="PHQ32759.1"/>
    </source>
</evidence>
<dbReference type="Pfam" id="PF12951">
    <property type="entry name" value="PATR"/>
    <property type="match status" value="2"/>
</dbReference>
<dbReference type="InterPro" id="IPR043709">
    <property type="entry name" value="DUF5649"/>
</dbReference>
<name>A0A2G1W256_9BACT</name>
<dbReference type="NCBIfam" id="TIGR01901">
    <property type="entry name" value="adhes_NPXG"/>
    <property type="match status" value="1"/>
</dbReference>
<dbReference type="Pfam" id="PF18886">
    <property type="entry name" value="DUF5649"/>
    <property type="match status" value="3"/>
</dbReference>
<dbReference type="PANTHER" id="PTHR12338:SF8">
    <property type="entry name" value="HEME_HEMOPEXIN-BINDING PROTEIN"/>
    <property type="match status" value="1"/>
</dbReference>
<dbReference type="InterPro" id="IPR041286">
    <property type="entry name" value="MBG_2"/>
</dbReference>
<dbReference type="Pfam" id="PF18657">
    <property type="entry name" value="YDG"/>
    <property type="match status" value="16"/>
</dbReference>
<keyword evidence="6" id="KW-1185">Reference proteome</keyword>
<keyword evidence="3" id="KW-0732">Signal</keyword>
<dbReference type="NCBIfam" id="TIGR02601">
    <property type="entry name" value="autotrns_rpt"/>
    <property type="match status" value="2"/>
</dbReference>
<accession>A0A2G1W256</accession>
<dbReference type="OrthoDB" id="290388at2"/>
<comment type="subcellular location">
    <subcellularLocation>
        <location evidence="1">Secreted</location>
    </subcellularLocation>
</comment>
<gene>
    <name evidence="5" type="ORF">CEE69_24355</name>
</gene>
<dbReference type="Gene3D" id="3.10.100.10">
    <property type="entry name" value="Mannose-Binding Protein A, subunit A"/>
    <property type="match status" value="1"/>
</dbReference>
<dbReference type="InterPro" id="IPR050909">
    <property type="entry name" value="Bact_Autotransporter_VF"/>
</dbReference>
<dbReference type="InterPro" id="IPR034007">
    <property type="entry name" value="CTLD_bac"/>
</dbReference>
<sequence length="4510" mass="451615">MILGKKAARRRITSARSRRNALRLAILGLVAGHGSSIVAQAPALPTGANVVAGQAAISQAAGMMDVNATSSRTIVNWDSFNVGAGNVANFNLPNSSAAILNRVTTPDMPSTIAGAIHSNGNVMLVNPSGIMVNSSGMVNTNGFTASTFDVTNESFLNGGPLVFTNDGSDASIVNEGSIQTGSGGAHLIANEIANDGMIASDGGNITLSAGGTVTLDNGVTYVQASMDTLASGISPAAGLIQNTGTIRATGAASVGGEVYLVNPGGEILHDGTIESQLASGEQGGKVHLEADRITLQENSVVDATGSHGGGTVLVGGEWQGSGTMTQATSVAMETGATIDASATEDGDGGTIVLWSDVFNKDSVTRAFGNLIARAGQLSGSGGQIETSGAQVDTTGVRVDAGAPNGEGGDWLIDPYNFIIDLAASVTLVGALDSGTNVTVDTTVDLPLLGGLGSDLELGDITLTSDLITGAMSGDATLSLKAHQNIILDAGVTIDATQNSNANKLNVVLWADQDNSGTGTVRIGSGLVGTTIHTNGGGLAITGGSATTWTPSDGEPDIAIGSGRAMAGDLLGLLNGAEILNTDIDTDGGNVLIRAGSSGSLSIFDEVFGIELNGTSISTGSGSITLDGLVEDQLGLNVDNAVGVHLAGGSSLTSSTGDISITGELANTSEFVNGSGVWIGREIDNVLTASGDVSITTGDGDIDIIGIGADNSGSGWRHGLALMTSNGSDEINIATVGGNITLDGTATFRDGATSDSSGLQLQPGSAGALLVTSQTGDITLRGVNSQEAAADENAIRFAADNVAGDITIGYDGINPFSGDILIQANSISQHFTNAGNGSISIQGLGGLTIESVGSSFTKAMVFDDDWNFGATFGSMVFGKINNTANLTFNDPLTLAGGFSALGGELTLNDDLTSTSTGDLLFKSNLATNNSIQLLGDIYKTGGDRSILTAQADGRVQVVGSITSSGGALLDTILWSDYHNTGSGGTSILGNITTGGGHFWAGGSGSDGGSQDWNGLTVGDGASVGASGFNHNALDLFGDINSGGGDILLWAGLGFDTGIDGIGLSGTRLLNGGAGDITLIGDDFDGGTLNVDLYGHLRICPNDIWANIGSQLDFDGSVSANTFTGVNADIDWLVISNLNLLGGLSLGKAGLSQDIRLYDSLAIDGGLELFGRNITVESGATLDLSSAGSLGSLLVDASADVNINGAITLGGDLTITGGNDINLGGLIARVGSANTDITLKADRHIVLDGNIDTVAGSQNVQLWADADDSGDGINIFRAESLVTAGGNFTTGNGNVAELNGVNVQVGGDIYITNAAAQTFDTDGGDIAIQGETIIANASVAGVTFDSKGGDIDFSGLLNSGNQYDFVDGPDGAGSWDWARTDARNGTAGGSLLGESYLVTITSRLENAIAGIEAGYQGAWIGAYRDTATPLDWKWADGPESGQHFWTEVDAGGGSAEPGAFANFGPGEPNGGPSVAGESVGQLYGNSGLWNDLSSSTTFAATQTGDYDVLGYVRETNSAPAAVTIDAGTTGLVTMGGIGAGKALASLDVTSAGVTISGDSLITTGTQTYDSGFVATSTLDLNISSSGLSADGDIHLEGTTLTLASDLTANLAGDILLRTDSLSLPQAVSIDTTGELTIEPLNTSFAAPFTLPLETLTLSTNLTGLLVGKDGNTANITLDGDLIINGDAEMVGGDVTLLDNVNTNGGDFIARSTGAIVQSANVDVETDGGKVTYWSDSDADGVGHIDIQSGATISTEGGDLQIAGGLDSNFDQTPDGFASGQALVDDSGRFHSGVSLHNAILDTRIAGVLDGTAGDITLRGISTYTGADNASGVLLYASQLFGNQIDVLGSVTHTGGTTTRFGILADGGVSPNNTSLQAFGGLSLTGNAATVADQYSIFWGANHEMSVLDGDVNIDAAGQLRYLSTQSMSLAASRSLILNLDETSIWQSVITGEGGLIKQGSGTLSLQAANSFTGALQISGGTLTQNQSGAIHDAVAVTIDSGAAWDLAGFNETVTSFGGFGNITLGAGTLTAFGDNSSGALAGVISGSGNLVKQGSGELVLSGLNTYTGTTAVDGSLRLRTDQLSLSSTSYIGTGSVFLEPLNTSFSSALDTTGTTFGGSLAGLTIGKLGNTANITIGSSLSIQGDISLFGGDLNLHAGVNSNDNAIYLHAANDVTQNIAGTLLSRELELSGGGDFELNQLTNDVATIAASGVGDLHYVDSNAVEIGSVLADGITASGLVAVETLAGDLTVSQDVATTNTTVSAIVLNAGRDADAGTATGGNLIINSSPAITTGVAGQASLFTGSIDDSTGLTSLVGSGTGDFRYNSDESASNFSTPLTAGMQAIYREQPTATIVANDATTTYGVDAPTPTGSATGLVNGDAIGTLAIVSPTYSGASKLEAGSYDVTDASLTALGYNVVDDLDAITVDQKLLTPSGFAASTKVYDGTTDSALAASGVLTGIELGDLVTMSNTGASFSDKNVGTNKTVTVNGLALSGTDATNYSLGGVSTANTTGDITAKLISVSGLASSDKVYDGTTVATTPLAGAVFNGMVVGDDLSVTSITGTFNDKNVGTSKTVTLTDAVYGGADVGNYAISDQNTSSADITARSLTVNGISSGDKVYDGTTSAIIDLNGITFNGLISGDDLTASGTTGTFADKHAGTNKTVTLSGTTFGGSDVGNYAITDQSNAIADITAKAITVSGIAVGDKIYDGTTNGTVDLSGLTFNGLVGGDDLTGSGTVGTFADKNVGTAKSVALSGTTYGGSDVGNYAITDQVASTADITAKALSVSGITAGDKVYDGTTNATLDTSGIGFTGLVGGDDLSIASVTGTFTDKNAAANKTVNLTGSSYNGVDVGNYEITDQASALATISQKALTVSGISAADKVYDGTTNAALDLSGLTLFGLISGDEITTSGTSGAFTNKNVGTDKTVNITGTTFGGADAGNYAITDQSNAIADITAKAITVSGIAVGDKVYDGTTTGTVDLSGLTFNGLVGGDDLTGSGTVGTFADKNVGTAKSVALSGTTYGGSDVGNYAITDQATAAADITAKALTISGITAGDKVYDGTTNATLDTSGITFTGLVGGDELSIATVTGTFTDKNAAANKTVNLTGSSYNGVDVGNYAITDQASALATISQKALTVSGIAAADKVYDGTTNAALDLSGLTLFGLISGDEITTSGTSGAFTNKNVGTDKTVNITGTTFGGADAGNYAITDQSNAIADITAKAITVSGIAVGDKVYDGTTNGTVDLSGLTFNGLVGGDDLTGSGTVGTFADKNAGTAKSVALSGTTYGGSDVGNYAITDQATAAADITAKALSVSGITAGDKVYDGTTNATLDTSGISFTGLVGGDDLSIASVTGTFTDKNAAANKTVNLTGSSYNGVDVGNYAITDQASALATISQKGLTVSGIAAADKIYDGATSAVLDVSGAAFAGMIGGDDLSIASAAGSFADKNAGTAKQVAISGVNYGGVDVGNYSFVDQAFTTASITPLAISVSGITAANRVYDSETDTAVDTSGLSFDGMIAGDNLTASGTIGNFVNKHVGTGKSVLLTDTIYGGTDVGNYLITDQASATANITPLSVLLTGLTGSDKTYDATTLAILNGSAAVTTLTGDDVTLSGTAIGNYASKDAGADIAIGVSGLHLQGLDSNNYELQSPVGLTGSISAAPLTVRANHDAKFVGNADSATFAGVNIIGFVGGETASDLSGSLAVSRTGVGVDESAGDYSGVLTPSGYASGNYDISYEAGDFKIVPAEELLVRFGNSESVYGDSDNFSFLSAQYMDGGNVIHDLAAPNQNGNTYTFDDGAGGTAELTIAAGTASFGAGGALTVGSYDLIASSVSETSANFSDQISVMGSHSVAAAPLNTTLSNASKVYDGTVAFDLSGMSLTGNVSGDSLSLSGIGEYLTKNAGTGLSYTIDGLTLSGDDASNYFLASGSSLSGTDGIITAKNISLTAPAGTKTYDGNTSLTPTQDQLSALSGQLGVAGDFVDWVTLDFNNKNVGTGKTLAISNATILDGNSGANYNLTYNANSGATIERLDSVQWVGGTAGDWSDPNNWAGGAIPDLNNVANVILPAGVSPTFDNSVGGPVDVDSITGDNLLVNSGTLRIRENAELEQLAQTGGQLQLDGNLATDILDQQGGTLNLGGTLSVLRDFTQTIGSVIDAVGNVDVTQTTGDLNIHNLSGNHVDLTSTTGNVHVGALSASNGLDIIANNGGIEQLAGSALIVDGATTLDANALVTLDEAGNDFRGSVSVNALAVTLQDGVGGLELGNVQSIVDFIAQSFGGVISQIAGGRIEAGGLTNVVAESAGTAADVILDNVANDFQGIVQATGRDIRITDNSGDLNLGQLLAGGELDVVTSGGAILQDASTTIESVGEASFTARSVGLPADILLANANNQFRDIVNVDGRTIDVSDIDGQVDFGRYRSVEQTDIIQESLSQNVRDTNTRYLDEATEQTTKSTLGRVWTSVREFVNRVFADAEVPGGRTGQLTINEVTQSGGEVYVHQGREEPINPEDVLDE</sequence>
<dbReference type="SUPFAM" id="SSF51126">
    <property type="entry name" value="Pectin lyase-like"/>
    <property type="match status" value="1"/>
</dbReference>
<reference evidence="5 6" key="1">
    <citation type="submission" date="2017-06" db="EMBL/GenBank/DDBJ databases">
        <title>Description of Rhodopirellula bahusiensis sp. nov.</title>
        <authorList>
            <person name="Kizina J."/>
            <person name="Harder J."/>
        </authorList>
    </citation>
    <scope>NUCLEOTIDE SEQUENCE [LARGE SCALE GENOMIC DNA]</scope>
    <source>
        <strain evidence="5 6">SWK21</strain>
    </source>
</reference>
<evidence type="ECO:0000313" key="6">
    <source>
        <dbReference type="Proteomes" id="UP000225740"/>
    </source>
</evidence>
<evidence type="ECO:0000256" key="2">
    <source>
        <dbReference type="ARBA" id="ARBA00022525"/>
    </source>
</evidence>
<dbReference type="Gene3D" id="2.160.20.10">
    <property type="entry name" value="Single-stranded right-handed beta-helix, Pectin lyase-like"/>
    <property type="match status" value="1"/>
</dbReference>
<dbReference type="InterPro" id="IPR016187">
    <property type="entry name" value="CTDL_fold"/>
</dbReference>
<dbReference type="GO" id="GO:0005576">
    <property type="term" value="C:extracellular region"/>
    <property type="evidence" value="ECO:0007669"/>
    <property type="project" value="UniProtKB-SubCell"/>
</dbReference>
<protein>
    <recommendedName>
        <fullName evidence="4">C-type lectin domain-containing protein</fullName>
    </recommendedName>
</protein>
<dbReference type="EMBL" id="NIZW01000023">
    <property type="protein sequence ID" value="PHQ32759.1"/>
    <property type="molecule type" value="Genomic_DNA"/>
</dbReference>
<dbReference type="CDD" id="cd03603">
    <property type="entry name" value="CLECT_VCBS"/>
    <property type="match status" value="1"/>
</dbReference>
<comment type="caution">
    <text evidence="5">The sequence shown here is derived from an EMBL/GenBank/DDBJ whole genome shotgun (WGS) entry which is preliminary data.</text>
</comment>
<proteinExistence type="predicted"/>
<evidence type="ECO:0000256" key="3">
    <source>
        <dbReference type="ARBA" id="ARBA00022729"/>
    </source>
</evidence>